<dbReference type="Proteomes" id="UP001162992">
    <property type="component" value="Chromosome 15"/>
</dbReference>
<accession>A0ACC2BGI6</accession>
<gene>
    <name evidence="1" type="ORF">O6H91_15G007800</name>
</gene>
<keyword evidence="2" id="KW-1185">Reference proteome</keyword>
<evidence type="ECO:0000313" key="1">
    <source>
        <dbReference type="EMBL" id="KAJ7528549.1"/>
    </source>
</evidence>
<reference evidence="2" key="1">
    <citation type="journal article" date="2024" name="Proc. Natl. Acad. Sci. U.S.A.">
        <title>Extraordinary preservation of gene collinearity over three hundred million years revealed in homosporous lycophytes.</title>
        <authorList>
            <person name="Li C."/>
            <person name="Wickell D."/>
            <person name="Kuo L.Y."/>
            <person name="Chen X."/>
            <person name="Nie B."/>
            <person name="Liao X."/>
            <person name="Peng D."/>
            <person name="Ji J."/>
            <person name="Jenkins J."/>
            <person name="Williams M."/>
            <person name="Shu S."/>
            <person name="Plott C."/>
            <person name="Barry K."/>
            <person name="Rajasekar S."/>
            <person name="Grimwood J."/>
            <person name="Han X."/>
            <person name="Sun S."/>
            <person name="Hou Z."/>
            <person name="He W."/>
            <person name="Dai G."/>
            <person name="Sun C."/>
            <person name="Schmutz J."/>
            <person name="Leebens-Mack J.H."/>
            <person name="Li F.W."/>
            <person name="Wang L."/>
        </authorList>
    </citation>
    <scope>NUCLEOTIDE SEQUENCE [LARGE SCALE GENOMIC DNA]</scope>
    <source>
        <strain evidence="2">cv. PW_Plant_1</strain>
    </source>
</reference>
<proteinExistence type="predicted"/>
<name>A0ACC2BGI6_DIPCM</name>
<evidence type="ECO:0000313" key="2">
    <source>
        <dbReference type="Proteomes" id="UP001162992"/>
    </source>
</evidence>
<protein>
    <submittedName>
        <fullName evidence="1">Uncharacterized protein</fullName>
    </submittedName>
</protein>
<comment type="caution">
    <text evidence="1">The sequence shown here is derived from an EMBL/GenBank/DDBJ whole genome shotgun (WGS) entry which is preliminary data.</text>
</comment>
<organism evidence="1 2">
    <name type="scientific">Diphasiastrum complanatum</name>
    <name type="common">Issler's clubmoss</name>
    <name type="synonym">Lycopodium complanatum</name>
    <dbReference type="NCBI Taxonomy" id="34168"/>
    <lineage>
        <taxon>Eukaryota</taxon>
        <taxon>Viridiplantae</taxon>
        <taxon>Streptophyta</taxon>
        <taxon>Embryophyta</taxon>
        <taxon>Tracheophyta</taxon>
        <taxon>Lycopodiopsida</taxon>
        <taxon>Lycopodiales</taxon>
        <taxon>Lycopodiaceae</taxon>
        <taxon>Lycopodioideae</taxon>
        <taxon>Diphasiastrum</taxon>
    </lineage>
</organism>
<sequence>MQNNGFFGALEFINEFEKSMIRFLTHNRGLHQNVEDLQIFWVITLQRAEGPNVCTMSSLALHCSFHLPEIQHVRAKDPLPSCRSNTLQGESSRPSALQFM</sequence>
<dbReference type="EMBL" id="CM055106">
    <property type="protein sequence ID" value="KAJ7528549.1"/>
    <property type="molecule type" value="Genomic_DNA"/>
</dbReference>